<evidence type="ECO:0000313" key="1">
    <source>
        <dbReference type="EMBL" id="RWX55332.1"/>
    </source>
</evidence>
<sequence>MSKKPDRITAMQQIIDAVKQDFPLYQEDTFTCGPDNSCIGCPKKLMELVDSDLSYWEHQIKRGLPPTFDELSKFGKMCKNIRRALVRNNRISS</sequence>
<gene>
    <name evidence="1" type="ORF">EDI28_12265</name>
</gene>
<dbReference type="Proteomes" id="UP000287563">
    <property type="component" value="Unassembled WGS sequence"/>
</dbReference>
<evidence type="ECO:0000313" key="2">
    <source>
        <dbReference type="Proteomes" id="UP000287563"/>
    </source>
</evidence>
<accession>A0A3S3S0Y5</accession>
<dbReference type="OrthoDB" id="6238348at2"/>
<dbReference type="AlphaFoldDB" id="A0A3S3S0Y5"/>
<dbReference type="RefSeq" id="WP_128784143.1">
    <property type="nucleotide sequence ID" value="NZ_JAKJSG010000017.1"/>
</dbReference>
<protein>
    <submittedName>
        <fullName evidence="1">Uncharacterized protein</fullName>
    </submittedName>
</protein>
<name>A0A3S3S0Y5_9GAMM</name>
<reference evidence="1 2" key="1">
    <citation type="submission" date="2018-11" db="EMBL/GenBank/DDBJ databases">
        <title>Photobacterium sp. BEI247 sp. nov., a marine bacterium isolated from Yongle Blue Hole in the South China Sea.</title>
        <authorList>
            <person name="Wang X."/>
        </authorList>
    </citation>
    <scope>NUCLEOTIDE SEQUENCE [LARGE SCALE GENOMIC DNA]</scope>
    <source>
        <strain evidence="2">BEI247</strain>
    </source>
</reference>
<dbReference type="EMBL" id="RJLM01000004">
    <property type="protein sequence ID" value="RWX55332.1"/>
    <property type="molecule type" value="Genomic_DNA"/>
</dbReference>
<keyword evidence="2" id="KW-1185">Reference proteome</keyword>
<proteinExistence type="predicted"/>
<comment type="caution">
    <text evidence="1">The sequence shown here is derived from an EMBL/GenBank/DDBJ whole genome shotgun (WGS) entry which is preliminary data.</text>
</comment>
<organism evidence="1 2">
    <name type="scientific">Photobacterium chitinilyticum</name>
    <dbReference type="NCBI Taxonomy" id="2485123"/>
    <lineage>
        <taxon>Bacteria</taxon>
        <taxon>Pseudomonadati</taxon>
        <taxon>Pseudomonadota</taxon>
        <taxon>Gammaproteobacteria</taxon>
        <taxon>Vibrionales</taxon>
        <taxon>Vibrionaceae</taxon>
        <taxon>Photobacterium</taxon>
    </lineage>
</organism>